<dbReference type="RefSeq" id="WP_179541814.1">
    <property type="nucleotide sequence ID" value="NZ_BAAALL010000005.1"/>
</dbReference>
<dbReference type="SUPFAM" id="SSF56322">
    <property type="entry name" value="ADC synthase"/>
    <property type="match status" value="1"/>
</dbReference>
<dbReference type="PANTHER" id="PTHR11236:SF18">
    <property type="entry name" value="AMINODEOXYCHORISMATE SYNTHASE"/>
    <property type="match status" value="1"/>
</dbReference>
<feature type="compositionally biased region" description="Pro residues" evidence="1">
    <location>
        <begin position="156"/>
        <end position="172"/>
    </location>
</feature>
<proteinExistence type="predicted"/>
<evidence type="ECO:0000313" key="3">
    <source>
        <dbReference type="EMBL" id="NYJ78474.1"/>
    </source>
</evidence>
<feature type="domain" description="Chorismate-utilising enzyme C-terminal" evidence="2">
    <location>
        <begin position="257"/>
        <end position="538"/>
    </location>
</feature>
<comment type="caution">
    <text evidence="3">The sequence shown here is derived from an EMBL/GenBank/DDBJ whole genome shotgun (WGS) entry which is preliminary data.</text>
</comment>
<name>A0A7Z0GMZ8_9MICC</name>
<dbReference type="PRINTS" id="PR00095">
    <property type="entry name" value="ANTSNTHASEI"/>
</dbReference>
<organism evidence="3 4">
    <name type="scientific">Nesterenkonia xinjiangensis</name>
    <dbReference type="NCBI Taxonomy" id="225327"/>
    <lineage>
        <taxon>Bacteria</taxon>
        <taxon>Bacillati</taxon>
        <taxon>Actinomycetota</taxon>
        <taxon>Actinomycetes</taxon>
        <taxon>Micrococcales</taxon>
        <taxon>Micrococcaceae</taxon>
        <taxon>Nesterenkonia</taxon>
    </lineage>
</organism>
<dbReference type="EMBL" id="JACCFY010000001">
    <property type="protein sequence ID" value="NYJ78474.1"/>
    <property type="molecule type" value="Genomic_DNA"/>
</dbReference>
<accession>A0A7Z0GMZ8</accession>
<gene>
    <name evidence="3" type="ORF">HNR09_001885</name>
</gene>
<dbReference type="GO" id="GO:0000162">
    <property type="term" value="P:L-tryptophan biosynthetic process"/>
    <property type="evidence" value="ECO:0007669"/>
    <property type="project" value="TreeGrafter"/>
</dbReference>
<dbReference type="GO" id="GO:0046820">
    <property type="term" value="F:4-amino-4-deoxychorismate synthase activity"/>
    <property type="evidence" value="ECO:0007669"/>
    <property type="project" value="TreeGrafter"/>
</dbReference>
<evidence type="ECO:0000313" key="4">
    <source>
        <dbReference type="Proteomes" id="UP000535437"/>
    </source>
</evidence>
<dbReference type="InterPro" id="IPR019999">
    <property type="entry name" value="Anth_synth_I-like"/>
</dbReference>
<protein>
    <submittedName>
        <fullName evidence="3">Anthranilate/para-aminobenzoate synthase component I</fullName>
    </submittedName>
</protein>
<dbReference type="Pfam" id="PF00425">
    <property type="entry name" value="Chorismate_bind"/>
    <property type="match status" value="1"/>
</dbReference>
<sequence>MDESQHAGVGDLPTVHRHRLAAALPEDAAILLFERLSAAMPTAPAALLDSSDHARTAALERSRRSILAFSAGPCALEVRHHDGVTVEHHPDHSQQPLRRTEGPFFSWLRQAWPHKGSPAGRAEAQGSGEGPAEPFQLGWLGWLGYELRREVGSPDLPSPEPASPEPASPGPHPRGHNVQDAGAPSETPDDDAHLFRATHAVVIDHAADQVEIQSLGADPEWRDHVARLVAAITTEDAVAPASPAPHLREMRVRDTRREHLAAIAETQREIYDGNTYEACLTTAVTGLAAADEADPVALFRRLRAANRAPFTQLLRLGPGRRDPAPAGEGRPQAGRQGFDVVSTSPERYLSIDVAGTVRSEPIKGTRPRGEDPETDVALREDLAAHPKDRAENVMITDLVRNDLSIHAIPGTLRTERLCAVESYPTVHQMVSTVSARISPETARADVVAAAFPPGSMTGAPKISTMDILQRLETGRRGPYSGVAGYFSTTGSADLSVLIRTLVISAQAQDDVVGLHLGLGGAIVADSDPEAEWDEVVTKSAGVLGALGTEFPHR</sequence>
<dbReference type="InterPro" id="IPR015890">
    <property type="entry name" value="Chorismate_C"/>
</dbReference>
<feature type="region of interest" description="Disordered" evidence="1">
    <location>
        <begin position="315"/>
        <end position="341"/>
    </location>
</feature>
<dbReference type="GO" id="GO:0008153">
    <property type="term" value="P:4-aminobenzoate biosynthetic process"/>
    <property type="evidence" value="ECO:0007669"/>
    <property type="project" value="TreeGrafter"/>
</dbReference>
<dbReference type="InterPro" id="IPR005801">
    <property type="entry name" value="ADC_synthase"/>
</dbReference>
<keyword evidence="4" id="KW-1185">Reference proteome</keyword>
<feature type="region of interest" description="Disordered" evidence="1">
    <location>
        <begin position="150"/>
        <end position="191"/>
    </location>
</feature>
<dbReference type="Gene3D" id="3.60.120.10">
    <property type="entry name" value="Anthranilate synthase"/>
    <property type="match status" value="1"/>
</dbReference>
<evidence type="ECO:0000259" key="2">
    <source>
        <dbReference type="Pfam" id="PF00425"/>
    </source>
</evidence>
<dbReference type="PANTHER" id="PTHR11236">
    <property type="entry name" value="AMINOBENZOATE/ANTHRANILATE SYNTHASE"/>
    <property type="match status" value="1"/>
</dbReference>
<dbReference type="Proteomes" id="UP000535437">
    <property type="component" value="Unassembled WGS sequence"/>
</dbReference>
<reference evidence="3 4" key="1">
    <citation type="submission" date="2020-07" db="EMBL/GenBank/DDBJ databases">
        <title>Sequencing the genomes of 1000 actinobacteria strains.</title>
        <authorList>
            <person name="Klenk H.-P."/>
        </authorList>
    </citation>
    <scope>NUCLEOTIDE SEQUENCE [LARGE SCALE GENOMIC DNA]</scope>
    <source>
        <strain evidence="3 4">DSM 15475</strain>
    </source>
</reference>
<dbReference type="GO" id="GO:0005737">
    <property type="term" value="C:cytoplasm"/>
    <property type="evidence" value="ECO:0007669"/>
    <property type="project" value="TreeGrafter"/>
</dbReference>
<evidence type="ECO:0000256" key="1">
    <source>
        <dbReference type="SAM" id="MobiDB-lite"/>
    </source>
</evidence>
<dbReference type="AlphaFoldDB" id="A0A7Z0GMZ8"/>